<keyword evidence="2" id="KW-1185">Reference proteome</keyword>
<dbReference type="STRING" id="1137799.GZ78_04050"/>
<evidence type="ECO:0000313" key="2">
    <source>
        <dbReference type="Proteomes" id="UP000028073"/>
    </source>
</evidence>
<accession>A0A081NL53</accession>
<gene>
    <name evidence="1" type="ORF">GZ78_04050</name>
</gene>
<sequence>MVRFSQIFYIFEGLALSEFVYEDSHQLRYTNRKYVPIKSIIESLQALEGVVEETPYVLNGLTQSDVITRVEIDIKSIAAGSLIEDFVVRYFFKSEEGFNGWVDKLRKQSGMEDGKKIVPILIGSTITAVALLGVVKALPSGTGGQATSTITGNNNVVLNFVGQNLDMDAETVEKVISDSIRNQKKLAENAVKLVKPGKLDDEAQIIIDGNDQLVITKDTIKSAPGVYEPPKPAEKIDKYDRTLVKIRGTDRDNYRRGWSVILPGIAEQRVKLQLDENIDLNELAARDMVYANVDVIFKFDKSLNDYKVVEIYMNSWDNSSQ</sequence>
<dbReference type="Proteomes" id="UP000028073">
    <property type="component" value="Unassembled WGS sequence"/>
</dbReference>
<dbReference type="eggNOG" id="ENOG502Z8HX">
    <property type="taxonomic scope" value="Bacteria"/>
</dbReference>
<protein>
    <submittedName>
        <fullName evidence="1">Uncharacterized protein</fullName>
    </submittedName>
</protein>
<proteinExistence type="predicted"/>
<evidence type="ECO:0000313" key="1">
    <source>
        <dbReference type="EMBL" id="KEQ19176.1"/>
    </source>
</evidence>
<organism evidence="1 2">
    <name type="scientific">Endozoicomonas numazuensis</name>
    <dbReference type="NCBI Taxonomy" id="1137799"/>
    <lineage>
        <taxon>Bacteria</taxon>
        <taxon>Pseudomonadati</taxon>
        <taxon>Pseudomonadota</taxon>
        <taxon>Gammaproteobacteria</taxon>
        <taxon>Oceanospirillales</taxon>
        <taxon>Endozoicomonadaceae</taxon>
        <taxon>Endozoicomonas</taxon>
    </lineage>
</organism>
<comment type="caution">
    <text evidence="1">The sequence shown here is derived from an EMBL/GenBank/DDBJ whole genome shotgun (WGS) entry which is preliminary data.</text>
</comment>
<reference evidence="1 2" key="1">
    <citation type="submission" date="2014-06" db="EMBL/GenBank/DDBJ databases">
        <title>Whole Genome Sequences of Three Symbiotic Endozoicomonas Bacteria.</title>
        <authorList>
            <person name="Neave M.J."/>
            <person name="Apprill A."/>
            <person name="Voolstra C.R."/>
        </authorList>
    </citation>
    <scope>NUCLEOTIDE SEQUENCE [LARGE SCALE GENOMIC DNA]</scope>
    <source>
        <strain evidence="1 2">DSM 25634</strain>
    </source>
</reference>
<dbReference type="AlphaFoldDB" id="A0A081NL53"/>
<dbReference type="EMBL" id="JOKH01000001">
    <property type="protein sequence ID" value="KEQ19176.1"/>
    <property type="molecule type" value="Genomic_DNA"/>
</dbReference>
<name>A0A081NL53_9GAMM</name>